<accession>A0A0E3ZAW9</accession>
<dbReference type="STRING" id="187101.VC03_05345"/>
<evidence type="ECO:0000256" key="14">
    <source>
        <dbReference type="ARBA" id="ARBA00023284"/>
    </source>
</evidence>
<dbReference type="GO" id="GO:0046872">
    <property type="term" value="F:metal ion binding"/>
    <property type="evidence" value="ECO:0007669"/>
    <property type="project" value="UniProtKB-KW"/>
</dbReference>
<dbReference type="PANTHER" id="PTHR36701:SF1">
    <property type="entry name" value="EPOXYQUEUOSINE REDUCTASE QUEH"/>
    <property type="match status" value="1"/>
</dbReference>
<feature type="binding site" evidence="17">
    <location>
        <position position="45"/>
    </location>
    <ligand>
        <name>[4Fe-4S] cluster</name>
        <dbReference type="ChEBI" id="CHEBI:49883"/>
    </ligand>
</feature>
<evidence type="ECO:0000256" key="16">
    <source>
        <dbReference type="ARBA" id="ARBA00047415"/>
    </source>
</evidence>
<comment type="similarity">
    <text evidence="3 17">Belongs to the QueH family.</text>
</comment>
<evidence type="ECO:0000256" key="1">
    <source>
        <dbReference type="ARBA" id="ARBA00002268"/>
    </source>
</evidence>
<evidence type="ECO:0000256" key="9">
    <source>
        <dbReference type="ARBA" id="ARBA00022785"/>
    </source>
</evidence>
<evidence type="ECO:0000256" key="13">
    <source>
        <dbReference type="ARBA" id="ARBA00023157"/>
    </source>
</evidence>
<feature type="binding site" evidence="17">
    <location>
        <position position="128"/>
    </location>
    <ligand>
        <name>[4Fe-4S] cluster</name>
        <dbReference type="ChEBI" id="CHEBI:49883"/>
    </ligand>
</feature>
<dbReference type="UniPathway" id="UPA00392"/>
<keyword evidence="9 17" id="KW-0671">Queuosine biosynthesis</keyword>
<dbReference type="PATRIC" id="fig|1069640.6.peg.1060"/>
<keyword evidence="12 17" id="KW-0411">Iron-sulfur</keyword>
<feature type="binding site" evidence="17">
    <location>
        <position position="44"/>
    </location>
    <ligand>
        <name>[4Fe-4S] cluster</name>
        <dbReference type="ChEBI" id="CHEBI:49883"/>
    </ligand>
</feature>
<reference evidence="18 19" key="1">
    <citation type="journal article" date="2012" name="BMC Genomics">
        <title>Genomic sequence analysis and characterization of Sneathia amnii sp. nov.</title>
        <authorList>
            <consortium name="Vaginal Microbiome Consortium (additional members)"/>
            <person name="Harwich M.D.Jr."/>
            <person name="Serrano M.G."/>
            <person name="Fettweis J.M."/>
            <person name="Alves J.M."/>
            <person name="Reimers M.A."/>
            <person name="Buck G.A."/>
            <person name="Jefferson K.K."/>
        </authorList>
    </citation>
    <scope>NUCLEOTIDE SEQUENCE [LARGE SCALE GENOMIC DNA]</scope>
    <source>
        <strain evidence="18 19">SN35</strain>
    </source>
</reference>
<gene>
    <name evidence="17" type="primary">queH</name>
    <name evidence="18" type="ORF">VC03_05345</name>
</gene>
<dbReference type="Proteomes" id="UP000033103">
    <property type="component" value="Chromosome"/>
</dbReference>
<sequence length="233" mass="27416">MFDASDLLKLMRPNEVINYQKMLMQVIEEWKKHDEKPKVILHSCCAPCSTYTLEFMCNYADITILFANSNIHPEYEYRKRSSEQRAFIEKFNKQTGNNVKYIEEPYKPLEFFKIMRGLEKEPEGGLRCSACFAYRLDIVAKKAVELNYDYFGSALTISPMKNSQLINKIGFSIQSIYKTKYLPSDFKKNNGYKRSIELCEIYNVYRQCYCGCIFAADRDKFRQTIKEGKEHGF</sequence>
<dbReference type="GO" id="GO:0052693">
    <property type="term" value="F:epoxyqueuosine reductase activity"/>
    <property type="evidence" value="ECO:0007669"/>
    <property type="project" value="UniProtKB-UniRule"/>
</dbReference>
<keyword evidence="8 17" id="KW-0479">Metal-binding</keyword>
<organism evidence="18 19">
    <name type="scientific">Sneathia vaginalis</name>
    <dbReference type="NCBI Taxonomy" id="187101"/>
    <lineage>
        <taxon>Bacteria</taxon>
        <taxon>Fusobacteriati</taxon>
        <taxon>Fusobacteriota</taxon>
        <taxon>Fusobacteriia</taxon>
        <taxon>Fusobacteriales</taxon>
        <taxon>Leptotrichiaceae</taxon>
        <taxon>Sneathia</taxon>
    </lineage>
</organism>
<keyword evidence="6 17" id="KW-0004">4Fe-4S</keyword>
<dbReference type="AlphaFoldDB" id="A0A0E3ZAW9"/>
<dbReference type="PANTHER" id="PTHR36701">
    <property type="entry name" value="EPOXYQUEUOSINE REDUCTASE QUEH"/>
    <property type="match status" value="1"/>
</dbReference>
<dbReference type="GO" id="GO:0008616">
    <property type="term" value="P:tRNA queuosine(34) biosynthetic process"/>
    <property type="evidence" value="ECO:0007669"/>
    <property type="project" value="UniProtKB-UniRule"/>
</dbReference>
<evidence type="ECO:0000256" key="3">
    <source>
        <dbReference type="ARBA" id="ARBA00008207"/>
    </source>
</evidence>
<evidence type="ECO:0000313" key="19">
    <source>
        <dbReference type="Proteomes" id="UP000033103"/>
    </source>
</evidence>
<comment type="pathway">
    <text evidence="2 17">tRNA modification; tRNA-queuosine biosynthesis.</text>
</comment>
<evidence type="ECO:0000256" key="2">
    <source>
        <dbReference type="ARBA" id="ARBA00004691"/>
    </source>
</evidence>
<dbReference type="Pfam" id="PF02677">
    <property type="entry name" value="QueH"/>
    <property type="match status" value="1"/>
</dbReference>
<dbReference type="EC" id="1.17.99.6" evidence="4 17"/>
<keyword evidence="10 17" id="KW-0560">Oxidoreductase</keyword>
<keyword evidence="11 17" id="KW-0408">Iron</keyword>
<keyword evidence="13 17" id="KW-1015">Disulfide bond</keyword>
<dbReference type="GO" id="GO:0051539">
    <property type="term" value="F:4 iron, 4 sulfur cluster binding"/>
    <property type="evidence" value="ECO:0007669"/>
    <property type="project" value="UniProtKB-UniRule"/>
</dbReference>
<keyword evidence="7 17" id="KW-0819">tRNA processing</keyword>
<feature type="disulfide bond" description="Redox-active" evidence="17">
    <location>
        <begin position="210"/>
        <end position="212"/>
    </location>
</feature>
<evidence type="ECO:0000256" key="5">
    <source>
        <dbReference type="ARBA" id="ARBA00016895"/>
    </source>
</evidence>
<comment type="function">
    <text evidence="1 17">Catalyzes the conversion of epoxyqueuosine (oQ) to queuosine (Q), which is a hypermodified base found in the wobble positions of tRNA(Asp), tRNA(Asn), tRNA(His) and tRNA(Tyr).</text>
</comment>
<dbReference type="InterPro" id="IPR003828">
    <property type="entry name" value="QueH"/>
</dbReference>
<evidence type="ECO:0000256" key="11">
    <source>
        <dbReference type="ARBA" id="ARBA00023004"/>
    </source>
</evidence>
<evidence type="ECO:0000256" key="7">
    <source>
        <dbReference type="ARBA" id="ARBA00022694"/>
    </source>
</evidence>
<feature type="binding site" evidence="17">
    <location>
        <position position="131"/>
    </location>
    <ligand>
        <name>[4Fe-4S] cluster</name>
        <dbReference type="ChEBI" id="CHEBI:49883"/>
    </ligand>
</feature>
<evidence type="ECO:0000256" key="8">
    <source>
        <dbReference type="ARBA" id="ARBA00022723"/>
    </source>
</evidence>
<evidence type="ECO:0000256" key="12">
    <source>
        <dbReference type="ARBA" id="ARBA00023014"/>
    </source>
</evidence>
<evidence type="ECO:0000256" key="6">
    <source>
        <dbReference type="ARBA" id="ARBA00022485"/>
    </source>
</evidence>
<proteinExistence type="inferred from homology"/>
<dbReference type="OrthoDB" id="9801033at2"/>
<dbReference type="EMBL" id="CP011280">
    <property type="protein sequence ID" value="AKC95902.1"/>
    <property type="molecule type" value="Genomic_DNA"/>
</dbReference>
<keyword evidence="14 17" id="KW-0676">Redox-active center</keyword>
<dbReference type="RefSeq" id="WP_046329006.1">
    <property type="nucleotide sequence ID" value="NZ_CP011280.1"/>
</dbReference>
<protein>
    <recommendedName>
        <fullName evidence="5 17">Epoxyqueuosine reductase QueH</fullName>
        <ecNumber evidence="4 17">1.17.99.6</ecNumber>
    </recommendedName>
    <alternativeName>
        <fullName evidence="15 17">Queuosine biosynthesis protein QueH</fullName>
    </alternativeName>
</protein>
<dbReference type="KEGG" id="sns:VC03_05345"/>
<comment type="catalytic activity">
    <reaction evidence="16 17">
        <text>epoxyqueuosine(34) in tRNA + AH2 = queuosine(34) in tRNA + A + H2O</text>
        <dbReference type="Rhea" id="RHEA:32159"/>
        <dbReference type="Rhea" id="RHEA-COMP:18571"/>
        <dbReference type="Rhea" id="RHEA-COMP:18582"/>
        <dbReference type="ChEBI" id="CHEBI:13193"/>
        <dbReference type="ChEBI" id="CHEBI:15377"/>
        <dbReference type="ChEBI" id="CHEBI:17499"/>
        <dbReference type="ChEBI" id="CHEBI:194431"/>
        <dbReference type="ChEBI" id="CHEBI:194443"/>
        <dbReference type="EC" id="1.17.99.6"/>
    </reaction>
</comment>
<name>A0A0E3ZAW9_9FUSO</name>
<dbReference type="HOGENOM" id="CLU_088177_1_0_0"/>
<evidence type="ECO:0000256" key="4">
    <source>
        <dbReference type="ARBA" id="ARBA00012622"/>
    </source>
</evidence>
<evidence type="ECO:0000256" key="15">
    <source>
        <dbReference type="ARBA" id="ARBA00031446"/>
    </source>
</evidence>
<evidence type="ECO:0000313" key="18">
    <source>
        <dbReference type="EMBL" id="AKC95902.1"/>
    </source>
</evidence>
<evidence type="ECO:0000256" key="10">
    <source>
        <dbReference type="ARBA" id="ARBA00023002"/>
    </source>
</evidence>
<dbReference type="HAMAP" id="MF_02089">
    <property type="entry name" value="QueH"/>
    <property type="match status" value="1"/>
</dbReference>
<evidence type="ECO:0000256" key="17">
    <source>
        <dbReference type="HAMAP-Rule" id="MF_02089"/>
    </source>
</evidence>
<keyword evidence="19" id="KW-1185">Reference proteome</keyword>